<evidence type="ECO:0000313" key="1">
    <source>
        <dbReference type="EMBL" id="MPC91423.1"/>
    </source>
</evidence>
<comment type="caution">
    <text evidence="1">The sequence shown here is derived from an EMBL/GenBank/DDBJ whole genome shotgun (WGS) entry which is preliminary data.</text>
</comment>
<dbReference type="EMBL" id="VSRR010087725">
    <property type="protein sequence ID" value="MPC91423.1"/>
    <property type="molecule type" value="Genomic_DNA"/>
</dbReference>
<name>A0A5B7JAD1_PORTR</name>
<gene>
    <name evidence="1" type="ORF">E2C01_086459</name>
</gene>
<reference evidence="1 2" key="1">
    <citation type="submission" date="2019-05" db="EMBL/GenBank/DDBJ databases">
        <title>Another draft genome of Portunus trituberculatus and its Hox gene families provides insights of decapod evolution.</title>
        <authorList>
            <person name="Jeong J.-H."/>
            <person name="Song I."/>
            <person name="Kim S."/>
            <person name="Choi T."/>
            <person name="Kim D."/>
            <person name="Ryu S."/>
            <person name="Kim W."/>
        </authorList>
    </citation>
    <scope>NUCLEOTIDE SEQUENCE [LARGE SCALE GENOMIC DNA]</scope>
    <source>
        <tissue evidence="1">Muscle</tissue>
    </source>
</reference>
<organism evidence="1 2">
    <name type="scientific">Portunus trituberculatus</name>
    <name type="common">Swimming crab</name>
    <name type="synonym">Neptunus trituberculatus</name>
    <dbReference type="NCBI Taxonomy" id="210409"/>
    <lineage>
        <taxon>Eukaryota</taxon>
        <taxon>Metazoa</taxon>
        <taxon>Ecdysozoa</taxon>
        <taxon>Arthropoda</taxon>
        <taxon>Crustacea</taxon>
        <taxon>Multicrustacea</taxon>
        <taxon>Malacostraca</taxon>
        <taxon>Eumalacostraca</taxon>
        <taxon>Eucarida</taxon>
        <taxon>Decapoda</taxon>
        <taxon>Pleocyemata</taxon>
        <taxon>Brachyura</taxon>
        <taxon>Eubrachyura</taxon>
        <taxon>Portunoidea</taxon>
        <taxon>Portunidae</taxon>
        <taxon>Portuninae</taxon>
        <taxon>Portunus</taxon>
    </lineage>
</organism>
<protein>
    <submittedName>
        <fullName evidence="1">Uncharacterized protein</fullName>
    </submittedName>
</protein>
<evidence type="ECO:0000313" key="2">
    <source>
        <dbReference type="Proteomes" id="UP000324222"/>
    </source>
</evidence>
<keyword evidence="2" id="KW-1185">Reference proteome</keyword>
<dbReference type="Proteomes" id="UP000324222">
    <property type="component" value="Unassembled WGS sequence"/>
</dbReference>
<sequence>MTTAWIGRSD</sequence>
<proteinExistence type="predicted"/>
<accession>A0A5B7JAD1</accession>